<evidence type="ECO:0000313" key="1">
    <source>
        <dbReference type="EMBL" id="SMG46146.1"/>
    </source>
</evidence>
<protein>
    <submittedName>
        <fullName evidence="1">Uncharacterized protein</fullName>
    </submittedName>
</protein>
<organism evidence="1 2">
    <name type="scientific">Paenibacillus aquistagni</name>
    <dbReference type="NCBI Taxonomy" id="1852522"/>
    <lineage>
        <taxon>Bacteria</taxon>
        <taxon>Bacillati</taxon>
        <taxon>Bacillota</taxon>
        <taxon>Bacilli</taxon>
        <taxon>Bacillales</taxon>
        <taxon>Paenibacillaceae</taxon>
        <taxon>Paenibacillus</taxon>
    </lineage>
</organism>
<name>A0A1X7KX62_9BACL</name>
<sequence>MNIIINGLSTYYDVKSSENMTNIWLDVTKNISEHHEFIQSIEIDGNLYDNGHFDILIKQFDVIHTVKIVTISGEKSFYTILEDLHEYAVKVLEEMENYIKPLYSGSNQNCDELPIIVESIEWIITSTTYLQYTSGLASLKQELCKQIDDIVNKYSKILEMLTSELEWGNLIGFADIVQYEFIPLLEEFYHATREVGRSERDILQ</sequence>
<dbReference type="AlphaFoldDB" id="A0A1X7KX62"/>
<proteinExistence type="predicted"/>
<gene>
    <name evidence="1" type="ORF">SAMN06295960_2812</name>
</gene>
<evidence type="ECO:0000313" key="2">
    <source>
        <dbReference type="Proteomes" id="UP000193834"/>
    </source>
</evidence>
<dbReference type="RefSeq" id="WP_085494972.1">
    <property type="nucleotide sequence ID" value="NZ_FXAZ01000003.1"/>
</dbReference>
<dbReference type="EMBL" id="FXAZ01000003">
    <property type="protein sequence ID" value="SMG46146.1"/>
    <property type="molecule type" value="Genomic_DNA"/>
</dbReference>
<dbReference type="Proteomes" id="UP000193834">
    <property type="component" value="Unassembled WGS sequence"/>
</dbReference>
<accession>A0A1X7KX62</accession>
<reference evidence="1 2" key="1">
    <citation type="submission" date="2017-04" db="EMBL/GenBank/DDBJ databases">
        <authorList>
            <person name="Afonso C.L."/>
            <person name="Miller P.J."/>
            <person name="Scott M.A."/>
            <person name="Spackman E."/>
            <person name="Goraichik I."/>
            <person name="Dimitrov K.M."/>
            <person name="Suarez D.L."/>
            <person name="Swayne D.E."/>
        </authorList>
    </citation>
    <scope>NUCLEOTIDE SEQUENCE [LARGE SCALE GENOMIC DNA]</scope>
    <source>
        <strain evidence="1 2">11</strain>
    </source>
</reference>
<keyword evidence="2" id="KW-1185">Reference proteome</keyword>
<dbReference type="STRING" id="1852522.SAMN06295960_2812"/>
<dbReference type="OrthoDB" id="1683192at2"/>